<protein>
    <recommendedName>
        <fullName evidence="2">RING-type domain-containing protein</fullName>
    </recommendedName>
</protein>
<dbReference type="PROSITE" id="PS50089">
    <property type="entry name" value="ZF_RING_2"/>
    <property type="match status" value="1"/>
</dbReference>
<evidence type="ECO:0000313" key="4">
    <source>
        <dbReference type="Proteomes" id="UP001630127"/>
    </source>
</evidence>
<dbReference type="AlphaFoldDB" id="A0ABD3B0V6"/>
<reference evidence="3 4" key="1">
    <citation type="submission" date="2024-11" db="EMBL/GenBank/DDBJ databases">
        <title>A near-complete genome assembly of Cinchona calisaya.</title>
        <authorList>
            <person name="Lian D.C."/>
            <person name="Zhao X.W."/>
            <person name="Wei L."/>
        </authorList>
    </citation>
    <scope>NUCLEOTIDE SEQUENCE [LARGE SCALE GENOMIC DNA]</scope>
    <source>
        <tissue evidence="3">Nenye</tissue>
    </source>
</reference>
<feature type="domain" description="RING-type" evidence="2">
    <location>
        <begin position="51"/>
        <end position="87"/>
    </location>
</feature>
<evidence type="ECO:0000259" key="2">
    <source>
        <dbReference type="PROSITE" id="PS50089"/>
    </source>
</evidence>
<dbReference type="PANTHER" id="PTHR46405:SF3">
    <property type="entry name" value="RING_U-BOX SUPERFAMILY PROTEIN"/>
    <property type="match status" value="1"/>
</dbReference>
<evidence type="ECO:0000256" key="1">
    <source>
        <dbReference type="PROSITE-ProRule" id="PRU00175"/>
    </source>
</evidence>
<accession>A0ABD3B0V6</accession>
<dbReference type="Gene3D" id="3.30.40.10">
    <property type="entry name" value="Zinc/RING finger domain, C3HC4 (zinc finger)"/>
    <property type="match status" value="1"/>
</dbReference>
<organism evidence="3 4">
    <name type="scientific">Cinchona calisaya</name>
    <dbReference type="NCBI Taxonomy" id="153742"/>
    <lineage>
        <taxon>Eukaryota</taxon>
        <taxon>Viridiplantae</taxon>
        <taxon>Streptophyta</taxon>
        <taxon>Embryophyta</taxon>
        <taxon>Tracheophyta</taxon>
        <taxon>Spermatophyta</taxon>
        <taxon>Magnoliopsida</taxon>
        <taxon>eudicotyledons</taxon>
        <taxon>Gunneridae</taxon>
        <taxon>Pentapetalae</taxon>
        <taxon>asterids</taxon>
        <taxon>lamiids</taxon>
        <taxon>Gentianales</taxon>
        <taxon>Rubiaceae</taxon>
        <taxon>Cinchonoideae</taxon>
        <taxon>Cinchoneae</taxon>
        <taxon>Cinchona</taxon>
    </lineage>
</organism>
<name>A0ABD3B0V6_9GENT</name>
<dbReference type="InterPro" id="IPR001841">
    <property type="entry name" value="Znf_RING"/>
</dbReference>
<dbReference type="SUPFAM" id="SSF57850">
    <property type="entry name" value="RING/U-box"/>
    <property type="match status" value="1"/>
</dbReference>
<proteinExistence type="predicted"/>
<dbReference type="Pfam" id="PF13920">
    <property type="entry name" value="zf-C3HC4_3"/>
    <property type="match status" value="1"/>
</dbReference>
<dbReference type="EMBL" id="JBJUIK010000001">
    <property type="protein sequence ID" value="KAL3537167.1"/>
    <property type="molecule type" value="Genomic_DNA"/>
</dbReference>
<keyword evidence="1" id="KW-0862">Zinc</keyword>
<gene>
    <name evidence="3" type="ORF">ACH5RR_000533</name>
</gene>
<keyword evidence="1" id="KW-0479">Metal-binding</keyword>
<dbReference type="GO" id="GO:0008270">
    <property type="term" value="F:zinc ion binding"/>
    <property type="evidence" value="ECO:0007669"/>
    <property type="project" value="UniProtKB-KW"/>
</dbReference>
<keyword evidence="4" id="KW-1185">Reference proteome</keyword>
<keyword evidence="1" id="KW-0863">Zinc-finger</keyword>
<comment type="caution">
    <text evidence="3">The sequence shown here is derived from an EMBL/GenBank/DDBJ whole genome shotgun (WGS) entry which is preliminary data.</text>
</comment>
<dbReference type="InterPro" id="IPR013083">
    <property type="entry name" value="Znf_RING/FYVE/PHD"/>
</dbReference>
<dbReference type="Proteomes" id="UP001630127">
    <property type="component" value="Unassembled WGS sequence"/>
</dbReference>
<sequence length="101" mass="11144">MDEKERLMQELSLLSMSQPIAITTILSSSALELGESSQCAGGELPLDHKRCIICLEKEVSTLFIPCAHQVVCLDCLKNVKEHCPCCQVQIAKVYRVYTGSS</sequence>
<dbReference type="PANTHER" id="PTHR46405">
    <property type="entry name" value="OS05G0141500 PROTEIN"/>
    <property type="match status" value="1"/>
</dbReference>
<dbReference type="InterPro" id="IPR046934">
    <property type="entry name" value="PIR2-like"/>
</dbReference>
<evidence type="ECO:0000313" key="3">
    <source>
        <dbReference type="EMBL" id="KAL3537167.1"/>
    </source>
</evidence>